<sequence>MHTLALCLLATLTPIVPSSVDTAVHEYLEATGLPGAAVAVTHGKQVVRIAGYGRTATGEPVTEHTALPVASVSKSITAYAVMRLVREGRVNLDGPVRASLPEFEMADPRAASITVRQLLNQTSGLSDRTFAAFSGPQPRTLQERVAQLRTAGLAADPGAEFEYHNPNYQVAARLVEVVSGRPFDSYLRDNVFGPLGMPDSRTVDTAADLPGTVGHITIAGLPVAVPEPPAFGNGSGGVLSSAHDMAAWLIAQTEPGMEEMHTPAKGSYALGWSVGRTESGARIIKHSGDLFTATAYQALLPDSGYGIAVMTNTGVTAGDAVALAGRLIALLENRSVPLPNVFLPRAVDLGLLLAAAGTVALTVRGVRRRSRWIYLLSLPLVLLPSIHWVVGWLYRGRDVAWIQVAYLYPAFMIWLVVASLCGIAGLLLRMTTGSSRNLRKRRPTRSPQHTS</sequence>
<dbReference type="InterPro" id="IPR050491">
    <property type="entry name" value="AmpC-like"/>
</dbReference>
<evidence type="ECO:0000313" key="3">
    <source>
        <dbReference type="EMBL" id="TWP49096.1"/>
    </source>
</evidence>
<dbReference type="Proteomes" id="UP000316639">
    <property type="component" value="Unassembled WGS sequence"/>
</dbReference>
<dbReference type="InterPro" id="IPR001466">
    <property type="entry name" value="Beta-lactam-related"/>
</dbReference>
<dbReference type="OrthoDB" id="4281716at2"/>
<evidence type="ECO:0000259" key="2">
    <source>
        <dbReference type="Pfam" id="PF00144"/>
    </source>
</evidence>
<name>A0A563EP87_9PSEU</name>
<feature type="transmembrane region" description="Helical" evidence="1">
    <location>
        <begin position="406"/>
        <end position="428"/>
    </location>
</feature>
<keyword evidence="4" id="KW-1185">Reference proteome</keyword>
<dbReference type="Pfam" id="PF00144">
    <property type="entry name" value="Beta-lactamase"/>
    <property type="match status" value="1"/>
</dbReference>
<dbReference type="SUPFAM" id="SSF56601">
    <property type="entry name" value="beta-lactamase/transpeptidase-like"/>
    <property type="match status" value="1"/>
</dbReference>
<feature type="transmembrane region" description="Helical" evidence="1">
    <location>
        <begin position="342"/>
        <end position="361"/>
    </location>
</feature>
<protein>
    <submittedName>
        <fullName evidence="3">Beta-lactamase family protein</fullName>
    </submittedName>
</protein>
<keyword evidence="1" id="KW-1133">Transmembrane helix</keyword>
<reference evidence="3 4" key="1">
    <citation type="submission" date="2019-07" db="EMBL/GenBank/DDBJ databases">
        <title>Lentzea xizangensis sp. nov., isolated from Qinghai-Tibetan Plateau Soils.</title>
        <authorList>
            <person name="Huang J."/>
        </authorList>
    </citation>
    <scope>NUCLEOTIDE SEQUENCE [LARGE SCALE GENOMIC DNA]</scope>
    <source>
        <strain evidence="3 4">FXJ1.1311</strain>
    </source>
</reference>
<feature type="transmembrane region" description="Helical" evidence="1">
    <location>
        <begin position="373"/>
        <end position="394"/>
    </location>
</feature>
<gene>
    <name evidence="3" type="ORF">FKR81_25850</name>
</gene>
<dbReference type="Gene3D" id="3.40.710.10">
    <property type="entry name" value="DD-peptidase/beta-lactamase superfamily"/>
    <property type="match status" value="1"/>
</dbReference>
<dbReference type="PANTHER" id="PTHR46825">
    <property type="entry name" value="D-ALANYL-D-ALANINE-CARBOXYPEPTIDASE/ENDOPEPTIDASE AMPH"/>
    <property type="match status" value="1"/>
</dbReference>
<comment type="caution">
    <text evidence="3">The sequence shown here is derived from an EMBL/GenBank/DDBJ whole genome shotgun (WGS) entry which is preliminary data.</text>
</comment>
<keyword evidence="1" id="KW-0472">Membrane</keyword>
<evidence type="ECO:0000313" key="4">
    <source>
        <dbReference type="Proteomes" id="UP000316639"/>
    </source>
</evidence>
<dbReference type="AlphaFoldDB" id="A0A563EP87"/>
<dbReference type="RefSeq" id="WP_146355317.1">
    <property type="nucleotide sequence ID" value="NZ_VOBR01000017.1"/>
</dbReference>
<accession>A0A563EP87</accession>
<dbReference type="InterPro" id="IPR012338">
    <property type="entry name" value="Beta-lactam/transpept-like"/>
</dbReference>
<dbReference type="EMBL" id="VOBR01000017">
    <property type="protein sequence ID" value="TWP49096.1"/>
    <property type="molecule type" value="Genomic_DNA"/>
</dbReference>
<proteinExistence type="predicted"/>
<feature type="domain" description="Beta-lactamase-related" evidence="2">
    <location>
        <begin position="20"/>
        <end position="325"/>
    </location>
</feature>
<evidence type="ECO:0000256" key="1">
    <source>
        <dbReference type="SAM" id="Phobius"/>
    </source>
</evidence>
<keyword evidence="1" id="KW-0812">Transmembrane</keyword>
<organism evidence="3 4">
    <name type="scientific">Lentzea tibetensis</name>
    <dbReference type="NCBI Taxonomy" id="2591470"/>
    <lineage>
        <taxon>Bacteria</taxon>
        <taxon>Bacillati</taxon>
        <taxon>Actinomycetota</taxon>
        <taxon>Actinomycetes</taxon>
        <taxon>Pseudonocardiales</taxon>
        <taxon>Pseudonocardiaceae</taxon>
        <taxon>Lentzea</taxon>
    </lineage>
</organism>
<dbReference type="PANTHER" id="PTHR46825:SF9">
    <property type="entry name" value="BETA-LACTAMASE-RELATED DOMAIN-CONTAINING PROTEIN"/>
    <property type="match status" value="1"/>
</dbReference>